<protein>
    <recommendedName>
        <fullName evidence="1">ATP-dependent DNA ligase family profile domain-containing protein</fullName>
    </recommendedName>
</protein>
<dbReference type="Gene3D" id="3.30.1490.70">
    <property type="match status" value="1"/>
</dbReference>
<sequence length="197" mass="21630">MDSVNPMLAQTGDEPFDSPDYIFDLKFNGMRIVGHKDGGSVRLQGRSGLDYTAQFPELFGLAKNLKPQVASIDGEVVCLGADGLPDFNALQQRIGQTNPLTVKALMERYPAVYQVFEVARVDEYDLTAGGKAKANQMQRREILEKILIPDDKVRLSPYVDGSGIELMEQVKAINDKAGRQVFDGVMAKTKSGLYTPG</sequence>
<accession>X1KBS9</accession>
<evidence type="ECO:0000259" key="1">
    <source>
        <dbReference type="Pfam" id="PF01068"/>
    </source>
</evidence>
<dbReference type="PROSITE" id="PS00697">
    <property type="entry name" value="DNA_LIGASE_A1"/>
    <property type="match status" value="1"/>
</dbReference>
<dbReference type="GO" id="GO:0006310">
    <property type="term" value="P:DNA recombination"/>
    <property type="evidence" value="ECO:0007669"/>
    <property type="project" value="InterPro"/>
</dbReference>
<dbReference type="Pfam" id="PF01068">
    <property type="entry name" value="DNA_ligase_A_M"/>
    <property type="match status" value="1"/>
</dbReference>
<gene>
    <name evidence="2" type="ORF">S06H3_17004</name>
</gene>
<feature type="domain" description="ATP-dependent DNA ligase family profile" evidence="1">
    <location>
        <begin position="6"/>
        <end position="197"/>
    </location>
</feature>
<dbReference type="GO" id="GO:0005524">
    <property type="term" value="F:ATP binding"/>
    <property type="evidence" value="ECO:0007669"/>
    <property type="project" value="InterPro"/>
</dbReference>
<organism evidence="2">
    <name type="scientific">marine sediment metagenome</name>
    <dbReference type="NCBI Taxonomy" id="412755"/>
    <lineage>
        <taxon>unclassified sequences</taxon>
        <taxon>metagenomes</taxon>
        <taxon>ecological metagenomes</taxon>
    </lineage>
</organism>
<dbReference type="InterPro" id="IPR012310">
    <property type="entry name" value="DNA_ligase_ATP-dep_cent"/>
</dbReference>
<dbReference type="SUPFAM" id="SSF56091">
    <property type="entry name" value="DNA ligase/mRNA capping enzyme, catalytic domain"/>
    <property type="match status" value="1"/>
</dbReference>
<dbReference type="InterPro" id="IPR016059">
    <property type="entry name" value="DNA_ligase_ATP-dep_CS"/>
</dbReference>
<dbReference type="Gene3D" id="3.30.470.30">
    <property type="entry name" value="DNA ligase/mRNA capping enzyme"/>
    <property type="match status" value="1"/>
</dbReference>
<dbReference type="EMBL" id="BARV01008464">
    <property type="protein sequence ID" value="GAI04073.1"/>
    <property type="molecule type" value="Genomic_DNA"/>
</dbReference>
<feature type="non-terminal residue" evidence="2">
    <location>
        <position position="197"/>
    </location>
</feature>
<evidence type="ECO:0000313" key="2">
    <source>
        <dbReference type="EMBL" id="GAI04073.1"/>
    </source>
</evidence>
<dbReference type="GO" id="GO:0003910">
    <property type="term" value="F:DNA ligase (ATP) activity"/>
    <property type="evidence" value="ECO:0007669"/>
    <property type="project" value="InterPro"/>
</dbReference>
<comment type="caution">
    <text evidence="2">The sequence shown here is derived from an EMBL/GenBank/DDBJ whole genome shotgun (WGS) entry which is preliminary data.</text>
</comment>
<dbReference type="AlphaFoldDB" id="X1KBS9"/>
<proteinExistence type="predicted"/>
<dbReference type="GO" id="GO:0006281">
    <property type="term" value="P:DNA repair"/>
    <property type="evidence" value="ECO:0007669"/>
    <property type="project" value="InterPro"/>
</dbReference>
<name>X1KBS9_9ZZZZ</name>
<reference evidence="2" key="1">
    <citation type="journal article" date="2014" name="Front. Microbiol.">
        <title>High frequency of phylogenetically diverse reductive dehalogenase-homologous genes in deep subseafloor sedimentary metagenomes.</title>
        <authorList>
            <person name="Kawai M."/>
            <person name="Futagami T."/>
            <person name="Toyoda A."/>
            <person name="Takaki Y."/>
            <person name="Nishi S."/>
            <person name="Hori S."/>
            <person name="Arai W."/>
            <person name="Tsubouchi T."/>
            <person name="Morono Y."/>
            <person name="Uchiyama I."/>
            <person name="Ito T."/>
            <person name="Fujiyama A."/>
            <person name="Inagaki F."/>
            <person name="Takami H."/>
        </authorList>
    </citation>
    <scope>NUCLEOTIDE SEQUENCE</scope>
    <source>
        <strain evidence="2">Expedition CK06-06</strain>
    </source>
</reference>